<evidence type="ECO:0000256" key="7">
    <source>
        <dbReference type="ARBA" id="ARBA00022840"/>
    </source>
</evidence>
<feature type="transmembrane region" description="Helical" evidence="10">
    <location>
        <begin position="29"/>
        <end position="48"/>
    </location>
</feature>
<dbReference type="PROSITE" id="PS50109">
    <property type="entry name" value="HIS_KIN"/>
    <property type="match status" value="1"/>
</dbReference>
<dbReference type="PANTHER" id="PTHR43065:SF46">
    <property type="entry name" value="C4-DICARBOXYLATE TRANSPORT SENSOR PROTEIN DCTB"/>
    <property type="match status" value="1"/>
</dbReference>
<evidence type="ECO:0000256" key="4">
    <source>
        <dbReference type="ARBA" id="ARBA00022679"/>
    </source>
</evidence>
<dbReference type="InterPro" id="IPR005467">
    <property type="entry name" value="His_kinase_dom"/>
</dbReference>
<dbReference type="GO" id="GO:0005524">
    <property type="term" value="F:ATP binding"/>
    <property type="evidence" value="ECO:0007669"/>
    <property type="project" value="UniProtKB-KW"/>
</dbReference>
<dbReference type="InterPro" id="IPR036097">
    <property type="entry name" value="HisK_dim/P_sf"/>
</dbReference>
<dbReference type="SUPFAM" id="SSF55781">
    <property type="entry name" value="GAF domain-like"/>
    <property type="match status" value="1"/>
</dbReference>
<feature type="transmembrane region" description="Helical" evidence="10">
    <location>
        <begin position="185"/>
        <end position="203"/>
    </location>
</feature>
<dbReference type="Gene3D" id="3.30.450.40">
    <property type="match status" value="1"/>
</dbReference>
<dbReference type="NCBIfam" id="TIGR02916">
    <property type="entry name" value="PEP_his_kin"/>
    <property type="match status" value="1"/>
</dbReference>
<comment type="caution">
    <text evidence="12">The sequence shown here is derived from an EMBL/GenBank/DDBJ whole genome shotgun (WGS) entry which is preliminary data.</text>
</comment>
<keyword evidence="8" id="KW-0902">Two-component regulatory system</keyword>
<dbReference type="EMBL" id="JAZIBG010000054">
    <property type="protein sequence ID" value="MEF7617070.1"/>
    <property type="molecule type" value="Genomic_DNA"/>
</dbReference>
<feature type="transmembrane region" description="Helical" evidence="10">
    <location>
        <begin position="90"/>
        <end position="112"/>
    </location>
</feature>
<dbReference type="AlphaFoldDB" id="A0AAW9QIH8"/>
<reference evidence="12 13" key="1">
    <citation type="submission" date="2024-02" db="EMBL/GenBank/DDBJ databases">
        <title>Genome sequence of Aquincola sp. MAHUQ-54.</title>
        <authorList>
            <person name="Huq M.A."/>
        </authorList>
    </citation>
    <scope>NUCLEOTIDE SEQUENCE [LARGE SCALE GENOMIC DNA]</scope>
    <source>
        <strain evidence="12 13">MAHUQ-54</strain>
    </source>
</reference>
<evidence type="ECO:0000256" key="9">
    <source>
        <dbReference type="SAM" id="Coils"/>
    </source>
</evidence>
<protein>
    <recommendedName>
        <fullName evidence="2">histidine kinase</fullName>
        <ecNumber evidence="2">2.7.13.3</ecNumber>
    </recommendedName>
</protein>
<keyword evidence="10" id="KW-0812">Transmembrane</keyword>
<feature type="domain" description="Histidine kinase" evidence="11">
    <location>
        <begin position="473"/>
        <end position="675"/>
    </location>
</feature>
<sequence length="688" mass="75922">MAATVYMALAVSLRRLGRPFSSHPDMLRLLMWAAVVSSVWAASAFAALTWESVAVQRLTGVLDTLRYALILVCLIKVLQPALPGLSGFKGLGGMAALLLAASAVAQALEVVAEEAPFALGRFPYLAQLMLPVFGMILLEQLFRRTPREFYWNIKPLCLGLGCVFLFDIYIYSIALLFGALDEVGLAVRGAVHALATPLLFLAARRHADWRASAQMSRAVVLHTATLMLVGAYLLFIAAVGYYVQYFGGDWGQALKLAVVCVALLVLALLVLSGSLRAKLRVFVAKHFFAYRYDYRAEWLRFTARLSGDQVSQGMGERVIQGLADMLQCPGGGIWATSPGGREYTLTARWNTPPISAREPADSALCRFLSDSGWIIDLDEYRAHAARYKNLEIPPWLLERQDLWLIVPLFVGTDELLGFVVLRRPPNPLEVTWEVRDLLKTASRQAASFLAQTRATEALLEAQKFDAFHRMSAFVVHDLKNIITQLSLMMQNAKRLRNNPEFQQDMLMTVESSLEKMETLLQQLREGDKPLGVVCGVDLTPIAEQASSMAAARGRQLQLAVQGPVWVRGQEDRLARIVGHVVQNALEATPPEGRVELRLEHDRERARLVVADTGQGMSPEFVNTRLFKPFSTTKAAGMGIGAYESFQYVKELGGHIEVDSEIGRGTTITISLPLHDAKIGPEADLMSAP</sequence>
<dbReference type="SUPFAM" id="SSF55874">
    <property type="entry name" value="ATPase domain of HSP90 chaperone/DNA topoisomerase II/histidine kinase"/>
    <property type="match status" value="1"/>
</dbReference>
<dbReference type="SUPFAM" id="SSF47384">
    <property type="entry name" value="Homodimeric domain of signal transducing histidine kinase"/>
    <property type="match status" value="1"/>
</dbReference>
<feature type="transmembrane region" description="Helical" evidence="10">
    <location>
        <begin position="155"/>
        <end position="179"/>
    </location>
</feature>
<dbReference type="PANTHER" id="PTHR43065">
    <property type="entry name" value="SENSOR HISTIDINE KINASE"/>
    <property type="match status" value="1"/>
</dbReference>
<evidence type="ECO:0000259" key="11">
    <source>
        <dbReference type="PROSITE" id="PS50109"/>
    </source>
</evidence>
<organism evidence="12 13">
    <name type="scientific">Aquincola agrisoli</name>
    <dbReference type="NCBI Taxonomy" id="3119538"/>
    <lineage>
        <taxon>Bacteria</taxon>
        <taxon>Pseudomonadati</taxon>
        <taxon>Pseudomonadota</taxon>
        <taxon>Betaproteobacteria</taxon>
        <taxon>Burkholderiales</taxon>
        <taxon>Sphaerotilaceae</taxon>
        <taxon>Aquincola</taxon>
    </lineage>
</organism>
<dbReference type="PRINTS" id="PR00344">
    <property type="entry name" value="BCTRLSENSOR"/>
</dbReference>
<dbReference type="EC" id="2.7.13.3" evidence="2"/>
<feature type="coiled-coil region" evidence="9">
    <location>
        <begin position="478"/>
        <end position="526"/>
    </location>
</feature>
<dbReference type="RefSeq" id="WP_332292744.1">
    <property type="nucleotide sequence ID" value="NZ_JAZIBG010000054.1"/>
</dbReference>
<keyword evidence="3" id="KW-0597">Phosphoprotein</keyword>
<dbReference type="Pfam" id="PF02518">
    <property type="entry name" value="HATPase_c"/>
    <property type="match status" value="1"/>
</dbReference>
<evidence type="ECO:0000256" key="3">
    <source>
        <dbReference type="ARBA" id="ARBA00022553"/>
    </source>
</evidence>
<gene>
    <name evidence="12" type="primary">prsK</name>
    <name evidence="12" type="ORF">V4F39_24365</name>
</gene>
<dbReference type="Gene3D" id="1.10.287.130">
    <property type="match status" value="1"/>
</dbReference>
<feature type="transmembrane region" description="Helical" evidence="10">
    <location>
        <begin position="224"/>
        <end position="244"/>
    </location>
</feature>
<evidence type="ECO:0000313" key="12">
    <source>
        <dbReference type="EMBL" id="MEF7617070.1"/>
    </source>
</evidence>
<name>A0AAW9QIH8_9BURK</name>
<feature type="transmembrane region" description="Helical" evidence="10">
    <location>
        <begin position="60"/>
        <end position="78"/>
    </location>
</feature>
<feature type="transmembrane region" description="Helical" evidence="10">
    <location>
        <begin position="256"/>
        <end position="275"/>
    </location>
</feature>
<keyword evidence="9" id="KW-0175">Coiled coil</keyword>
<keyword evidence="10" id="KW-0472">Membrane</keyword>
<keyword evidence="7" id="KW-0067">ATP-binding</keyword>
<dbReference type="Proteomes" id="UP001336250">
    <property type="component" value="Unassembled WGS sequence"/>
</dbReference>
<dbReference type="SMART" id="SM00387">
    <property type="entry name" value="HATPase_c"/>
    <property type="match status" value="1"/>
</dbReference>
<keyword evidence="4 12" id="KW-0808">Transferase</keyword>
<dbReference type="InterPro" id="IPR029016">
    <property type="entry name" value="GAF-like_dom_sf"/>
</dbReference>
<dbReference type="CDD" id="cd00082">
    <property type="entry name" value="HisKA"/>
    <property type="match status" value="1"/>
</dbReference>
<keyword evidence="13" id="KW-1185">Reference proteome</keyword>
<dbReference type="GO" id="GO:0000155">
    <property type="term" value="F:phosphorelay sensor kinase activity"/>
    <property type="evidence" value="ECO:0007669"/>
    <property type="project" value="InterPro"/>
</dbReference>
<evidence type="ECO:0000256" key="2">
    <source>
        <dbReference type="ARBA" id="ARBA00012438"/>
    </source>
</evidence>
<keyword evidence="5" id="KW-0547">Nucleotide-binding</keyword>
<evidence type="ECO:0000256" key="1">
    <source>
        <dbReference type="ARBA" id="ARBA00000085"/>
    </source>
</evidence>
<keyword evidence="10" id="KW-1133">Transmembrane helix</keyword>
<evidence type="ECO:0000313" key="13">
    <source>
        <dbReference type="Proteomes" id="UP001336250"/>
    </source>
</evidence>
<dbReference type="Gene3D" id="3.30.565.10">
    <property type="entry name" value="Histidine kinase-like ATPase, C-terminal domain"/>
    <property type="match status" value="1"/>
</dbReference>
<evidence type="ECO:0000256" key="6">
    <source>
        <dbReference type="ARBA" id="ARBA00022777"/>
    </source>
</evidence>
<evidence type="ECO:0000256" key="10">
    <source>
        <dbReference type="SAM" id="Phobius"/>
    </source>
</evidence>
<accession>A0AAW9QIH8</accession>
<evidence type="ECO:0000256" key="5">
    <source>
        <dbReference type="ARBA" id="ARBA00022741"/>
    </source>
</evidence>
<dbReference type="InterPro" id="IPR003594">
    <property type="entry name" value="HATPase_dom"/>
</dbReference>
<dbReference type="InterPro" id="IPR014265">
    <property type="entry name" value="XrtA/PrsK"/>
</dbReference>
<comment type="catalytic activity">
    <reaction evidence="1">
        <text>ATP + protein L-histidine = ADP + protein N-phospho-L-histidine.</text>
        <dbReference type="EC" id="2.7.13.3"/>
    </reaction>
</comment>
<evidence type="ECO:0000256" key="8">
    <source>
        <dbReference type="ARBA" id="ARBA00023012"/>
    </source>
</evidence>
<feature type="transmembrane region" description="Helical" evidence="10">
    <location>
        <begin position="124"/>
        <end position="143"/>
    </location>
</feature>
<proteinExistence type="predicted"/>
<keyword evidence="6 12" id="KW-0418">Kinase</keyword>
<dbReference type="InterPro" id="IPR003661">
    <property type="entry name" value="HisK_dim/P_dom"/>
</dbReference>
<dbReference type="InterPro" id="IPR036890">
    <property type="entry name" value="HATPase_C_sf"/>
</dbReference>
<dbReference type="InterPro" id="IPR004358">
    <property type="entry name" value="Sig_transdc_His_kin-like_C"/>
</dbReference>